<protein>
    <submittedName>
        <fullName evidence="2">Polysaccharide deacetylase family sporulation protein PdaB</fullName>
    </submittedName>
</protein>
<comment type="caution">
    <text evidence="2">The sequence shown here is derived from an EMBL/GenBank/DDBJ whole genome shotgun (WGS) entry which is preliminary data.</text>
</comment>
<feature type="domain" description="NodB homology" evidence="1">
    <location>
        <begin position="56"/>
        <end position="235"/>
    </location>
</feature>
<dbReference type="InterPro" id="IPR014132">
    <property type="entry name" value="PdaB-like"/>
</dbReference>
<dbReference type="Proteomes" id="UP000447833">
    <property type="component" value="Unassembled WGS sequence"/>
</dbReference>
<sequence length="252" mass="28363">MKFFWIWNGIRIKQGLIIVAAAFFAAIILFVEGGDLAVFTNNDVPLAVDQVKSDDKRLALTFDISWGETKAIPILEELKQHNVKASFFISGAWAERHPEVVEQIAKDGHEIGNLGYRYENYTTMKDEEIKKDIIRSSEAIKKVTDEEPQLLRPPNGNFDKRVLTISDKFNYTLIHWSLDSEDWKNPGVENIVENVTKEIDPGDIILMHASDSAKQTAEALPEVIAALKKKGYSFATVSELVSNANINSKEVK</sequence>
<dbReference type="Gene3D" id="3.20.20.370">
    <property type="entry name" value="Glycoside hydrolase/deacetylase"/>
    <property type="match status" value="1"/>
</dbReference>
<dbReference type="PROSITE" id="PS51677">
    <property type="entry name" value="NODB"/>
    <property type="match status" value="1"/>
</dbReference>
<dbReference type="PANTHER" id="PTHR10587:SF128">
    <property type="entry name" value="POLYSACCHARIDE DEACETYLASE PDAB-RELATED"/>
    <property type="match status" value="1"/>
</dbReference>
<evidence type="ECO:0000313" key="3">
    <source>
        <dbReference type="Proteomes" id="UP000447833"/>
    </source>
</evidence>
<dbReference type="InterPro" id="IPR050248">
    <property type="entry name" value="Polysacc_deacetylase_ArnD"/>
</dbReference>
<dbReference type="GO" id="GO:0016020">
    <property type="term" value="C:membrane"/>
    <property type="evidence" value="ECO:0007669"/>
    <property type="project" value="TreeGrafter"/>
</dbReference>
<dbReference type="Pfam" id="PF01522">
    <property type="entry name" value="Polysacc_deac_1"/>
    <property type="match status" value="1"/>
</dbReference>
<evidence type="ECO:0000313" key="2">
    <source>
        <dbReference type="EMBL" id="MYL65845.1"/>
    </source>
</evidence>
<dbReference type="GO" id="GO:0016810">
    <property type="term" value="F:hydrolase activity, acting on carbon-nitrogen (but not peptide) bonds"/>
    <property type="evidence" value="ECO:0007669"/>
    <property type="project" value="InterPro"/>
</dbReference>
<name>A0A845F5E0_9BACL</name>
<dbReference type="PANTHER" id="PTHR10587">
    <property type="entry name" value="GLYCOSYL TRANSFERASE-RELATED"/>
    <property type="match status" value="1"/>
</dbReference>
<dbReference type="RefSeq" id="WP_159780832.1">
    <property type="nucleotide sequence ID" value="NZ_WMEY01000011.1"/>
</dbReference>
<organism evidence="2 3">
    <name type="scientific">Guptibacillus hwajinpoensis</name>
    <dbReference type="NCBI Taxonomy" id="208199"/>
    <lineage>
        <taxon>Bacteria</taxon>
        <taxon>Bacillati</taxon>
        <taxon>Bacillota</taxon>
        <taxon>Bacilli</taxon>
        <taxon>Bacillales</taxon>
        <taxon>Guptibacillaceae</taxon>
        <taxon>Guptibacillus</taxon>
    </lineage>
</organism>
<dbReference type="EMBL" id="WMEY01000011">
    <property type="protein sequence ID" value="MYL65845.1"/>
    <property type="molecule type" value="Genomic_DNA"/>
</dbReference>
<proteinExistence type="predicted"/>
<evidence type="ECO:0000259" key="1">
    <source>
        <dbReference type="PROSITE" id="PS51677"/>
    </source>
</evidence>
<gene>
    <name evidence="2" type="primary">pdaB</name>
    <name evidence="2" type="ORF">GLW07_21090</name>
</gene>
<reference evidence="2 3" key="1">
    <citation type="submission" date="2019-11" db="EMBL/GenBank/DDBJ databases">
        <title>Genome sequences of 17 halophilic strains isolated from different environments.</title>
        <authorList>
            <person name="Furrow R.E."/>
        </authorList>
    </citation>
    <scope>NUCLEOTIDE SEQUENCE [LARGE SCALE GENOMIC DNA]</scope>
    <source>
        <strain evidence="2 3">22506_14_FS</strain>
    </source>
</reference>
<accession>A0A845F5E0</accession>
<dbReference type="NCBIfam" id="TIGR02764">
    <property type="entry name" value="spore_ybaN_pdaB"/>
    <property type="match status" value="1"/>
</dbReference>
<dbReference type="InterPro" id="IPR011330">
    <property type="entry name" value="Glyco_hydro/deAcase_b/a-brl"/>
</dbReference>
<dbReference type="AlphaFoldDB" id="A0A845F5E0"/>
<dbReference type="GO" id="GO:0005975">
    <property type="term" value="P:carbohydrate metabolic process"/>
    <property type="evidence" value="ECO:0007669"/>
    <property type="project" value="InterPro"/>
</dbReference>
<dbReference type="InterPro" id="IPR002509">
    <property type="entry name" value="NODB_dom"/>
</dbReference>
<dbReference type="SUPFAM" id="SSF88713">
    <property type="entry name" value="Glycoside hydrolase/deacetylase"/>
    <property type="match status" value="1"/>
</dbReference>